<dbReference type="CDD" id="cd09110">
    <property type="entry name" value="PLDc_CLS_1"/>
    <property type="match status" value="1"/>
</dbReference>
<evidence type="ECO:0000313" key="4">
    <source>
        <dbReference type="Proteomes" id="UP001501455"/>
    </source>
</evidence>
<dbReference type="Gene3D" id="3.30.870.10">
    <property type="entry name" value="Endonuclease Chain A"/>
    <property type="match status" value="2"/>
</dbReference>
<name>A0ABP6TRM1_9ACTN</name>
<comment type="caution">
    <text evidence="3">The sequence shown here is derived from an EMBL/GenBank/DDBJ whole genome shotgun (WGS) entry which is preliminary data.</text>
</comment>
<dbReference type="Pfam" id="PF13091">
    <property type="entry name" value="PLDc_2"/>
    <property type="match status" value="2"/>
</dbReference>
<dbReference type="EMBL" id="BAAAXF010000032">
    <property type="protein sequence ID" value="GAA3497379.1"/>
    <property type="molecule type" value="Genomic_DNA"/>
</dbReference>
<gene>
    <name evidence="3" type="ORF">GCM10019016_044810</name>
</gene>
<organism evidence="3 4">
    <name type="scientific">Streptomyces prasinosporus</name>
    <dbReference type="NCBI Taxonomy" id="68256"/>
    <lineage>
        <taxon>Bacteria</taxon>
        <taxon>Bacillati</taxon>
        <taxon>Actinomycetota</taxon>
        <taxon>Actinomycetes</taxon>
        <taxon>Kitasatosporales</taxon>
        <taxon>Streptomycetaceae</taxon>
        <taxon>Streptomyces</taxon>
        <taxon>Streptomyces albogriseolus group</taxon>
    </lineage>
</organism>
<sequence length="497" mass="55508">MTTQTERKRLRRRLERLIGIAATEGNELVPLRNGDEIFPAMLEAVRAAEHTVDMMTFVYWRGDIAREFAEALAERARAGVRVRLLLDGFGAKEIEPGLLRAMDDAGVHVAWFRKPTRLSPMRQNHRCHRKVLVTDEHTAFTGGVGIAQEWCGDARNPDEWRDTHVRVRGPAVDGIAAAFAQNWAECHDELYDEYDRFTDQDQPGNATVQVVRGSASFGWQDMQTLLRVMITSARERFRLSTAYFAPDVYFIDLLAAAARRGVEVQILLPGPHTDQRACLLAGRQHYQTLVDAGVEVREYQPTMLHTKIITVDGVCSLIGSTNFNRRSLEHDEEVMLAVLDEDFTAQLDADFDADRKQSEAVDPVRWRRRPLRARLAEAAVTPIALPCDGARTVRGRGPPLRPRRRARRRPAAVGGAAHTRGRFPVAVPGMMHFRIIVLTGGQSMKLRGDCGATGRGDLASPSPRRGGRPPDHTRSAAPSGPPPSLQRRGWRTRALHA</sequence>
<evidence type="ECO:0000256" key="1">
    <source>
        <dbReference type="SAM" id="MobiDB-lite"/>
    </source>
</evidence>
<feature type="compositionally biased region" description="Basic residues" evidence="1">
    <location>
        <begin position="401"/>
        <end position="410"/>
    </location>
</feature>
<feature type="domain" description="PLD phosphodiesterase" evidence="2">
    <location>
        <begin position="300"/>
        <end position="327"/>
    </location>
</feature>
<feature type="domain" description="PLD phosphodiesterase" evidence="2">
    <location>
        <begin position="123"/>
        <end position="150"/>
    </location>
</feature>
<feature type="compositionally biased region" description="Basic residues" evidence="1">
    <location>
        <begin position="488"/>
        <end position="497"/>
    </location>
</feature>
<dbReference type="SMART" id="SM00155">
    <property type="entry name" value="PLDc"/>
    <property type="match status" value="2"/>
</dbReference>
<dbReference type="SUPFAM" id="SSF56024">
    <property type="entry name" value="Phospholipase D/nuclease"/>
    <property type="match status" value="2"/>
</dbReference>
<evidence type="ECO:0000259" key="2">
    <source>
        <dbReference type="PROSITE" id="PS50035"/>
    </source>
</evidence>
<dbReference type="PROSITE" id="PS50035">
    <property type="entry name" value="PLD"/>
    <property type="match status" value="2"/>
</dbReference>
<accession>A0ABP6TRM1</accession>
<proteinExistence type="predicted"/>
<dbReference type="PANTHER" id="PTHR21248">
    <property type="entry name" value="CARDIOLIPIN SYNTHASE"/>
    <property type="match status" value="1"/>
</dbReference>
<dbReference type="PANTHER" id="PTHR21248:SF22">
    <property type="entry name" value="PHOSPHOLIPASE D"/>
    <property type="match status" value="1"/>
</dbReference>
<dbReference type="InterPro" id="IPR025202">
    <property type="entry name" value="PLD-like_dom"/>
</dbReference>
<feature type="region of interest" description="Disordered" evidence="1">
    <location>
        <begin position="448"/>
        <end position="497"/>
    </location>
</feature>
<protein>
    <recommendedName>
        <fullName evidence="2">PLD phosphodiesterase domain-containing protein</fullName>
    </recommendedName>
</protein>
<dbReference type="CDD" id="cd09159">
    <property type="entry name" value="PLDc_ybhO_like_2"/>
    <property type="match status" value="1"/>
</dbReference>
<evidence type="ECO:0000313" key="3">
    <source>
        <dbReference type="EMBL" id="GAA3497379.1"/>
    </source>
</evidence>
<dbReference type="InterPro" id="IPR001736">
    <property type="entry name" value="PLipase_D/transphosphatidylase"/>
</dbReference>
<reference evidence="4" key="1">
    <citation type="journal article" date="2019" name="Int. J. Syst. Evol. Microbiol.">
        <title>The Global Catalogue of Microorganisms (GCM) 10K type strain sequencing project: providing services to taxonomists for standard genome sequencing and annotation.</title>
        <authorList>
            <consortium name="The Broad Institute Genomics Platform"/>
            <consortium name="The Broad Institute Genome Sequencing Center for Infectious Disease"/>
            <person name="Wu L."/>
            <person name="Ma J."/>
        </authorList>
    </citation>
    <scope>NUCLEOTIDE SEQUENCE [LARGE SCALE GENOMIC DNA]</scope>
    <source>
        <strain evidence="4">JCM 4816</strain>
    </source>
</reference>
<dbReference type="Proteomes" id="UP001501455">
    <property type="component" value="Unassembled WGS sequence"/>
</dbReference>
<keyword evidence="4" id="KW-1185">Reference proteome</keyword>
<feature type="region of interest" description="Disordered" evidence="1">
    <location>
        <begin position="389"/>
        <end position="417"/>
    </location>
</feature>